<proteinExistence type="predicted"/>
<dbReference type="EMBL" id="JAFIMR010000016">
    <property type="protein sequence ID" value="KAI1868815.1"/>
    <property type="molecule type" value="Genomic_DNA"/>
</dbReference>
<organism evidence="2 3">
    <name type="scientific">Neoarthrinium moseri</name>
    <dbReference type="NCBI Taxonomy" id="1658444"/>
    <lineage>
        <taxon>Eukaryota</taxon>
        <taxon>Fungi</taxon>
        <taxon>Dikarya</taxon>
        <taxon>Ascomycota</taxon>
        <taxon>Pezizomycotina</taxon>
        <taxon>Sordariomycetes</taxon>
        <taxon>Xylariomycetidae</taxon>
        <taxon>Amphisphaeriales</taxon>
        <taxon>Apiosporaceae</taxon>
        <taxon>Neoarthrinium</taxon>
    </lineage>
</organism>
<accession>A0A9P9WKW1</accession>
<dbReference type="AlphaFoldDB" id="A0A9P9WKW1"/>
<keyword evidence="1" id="KW-0732">Signal</keyword>
<feature type="signal peptide" evidence="1">
    <location>
        <begin position="1"/>
        <end position="17"/>
    </location>
</feature>
<protein>
    <submittedName>
        <fullName evidence="2">Uncharacterized protein</fullName>
    </submittedName>
</protein>
<evidence type="ECO:0000313" key="3">
    <source>
        <dbReference type="Proteomes" id="UP000829685"/>
    </source>
</evidence>
<evidence type="ECO:0000256" key="1">
    <source>
        <dbReference type="SAM" id="SignalP"/>
    </source>
</evidence>
<feature type="chain" id="PRO_5040162329" evidence="1">
    <location>
        <begin position="18"/>
        <end position="148"/>
    </location>
</feature>
<dbReference type="Proteomes" id="UP000829685">
    <property type="component" value="Unassembled WGS sequence"/>
</dbReference>
<evidence type="ECO:0000313" key="2">
    <source>
        <dbReference type="EMBL" id="KAI1868815.1"/>
    </source>
</evidence>
<gene>
    <name evidence="2" type="ORF">JX265_006794</name>
</gene>
<sequence>MRFQAPLLLNLAAIVSAALTATEIESICVPQGAGSCQGVYVCTDKGPARTTECVFHVFDSRCDALSPEDPWPGVRAGDQLNYRGLREPIVIQKVIEALDKNTLQVVYRYGEGWYGQDKSQYVKGDCSERGSECVFFRAAFYCGMGVDP</sequence>
<comment type="caution">
    <text evidence="2">The sequence shown here is derived from an EMBL/GenBank/DDBJ whole genome shotgun (WGS) entry which is preliminary data.</text>
</comment>
<reference evidence="2" key="1">
    <citation type="submission" date="2021-03" db="EMBL/GenBank/DDBJ databases">
        <title>Revisited historic fungal species revealed as producer of novel bioactive compounds through whole genome sequencing and comparative genomics.</title>
        <authorList>
            <person name="Vignolle G.A."/>
            <person name="Hochenegger N."/>
            <person name="Mach R.L."/>
            <person name="Mach-Aigner A.R."/>
            <person name="Javad Rahimi M."/>
            <person name="Salim K.A."/>
            <person name="Chan C.M."/>
            <person name="Lim L.B.L."/>
            <person name="Cai F."/>
            <person name="Druzhinina I.S."/>
            <person name="U'Ren J.M."/>
            <person name="Derntl C."/>
        </authorList>
    </citation>
    <scope>NUCLEOTIDE SEQUENCE</scope>
    <source>
        <strain evidence="2">TUCIM 5799</strain>
    </source>
</reference>
<name>A0A9P9WKW1_9PEZI</name>
<keyword evidence="3" id="KW-1185">Reference proteome</keyword>